<dbReference type="InterPro" id="IPR007061">
    <property type="entry name" value="MST-like"/>
</dbReference>
<dbReference type="Proteomes" id="UP000292685">
    <property type="component" value="Unassembled WGS sequence"/>
</dbReference>
<dbReference type="EMBL" id="SHLA01000001">
    <property type="protein sequence ID" value="RZU61216.1"/>
    <property type="molecule type" value="Genomic_DNA"/>
</dbReference>
<organism evidence="1 2">
    <name type="scientific">Zhihengliuella halotolerans</name>
    <dbReference type="NCBI Taxonomy" id="370736"/>
    <lineage>
        <taxon>Bacteria</taxon>
        <taxon>Bacillati</taxon>
        <taxon>Actinomycetota</taxon>
        <taxon>Actinomycetes</taxon>
        <taxon>Micrococcales</taxon>
        <taxon>Micrococcaceae</taxon>
        <taxon>Zhihengliuella</taxon>
    </lineage>
</organism>
<comment type="caution">
    <text evidence="1">The sequence shown here is derived from an EMBL/GenBank/DDBJ whole genome shotgun (WGS) entry which is preliminary data.</text>
</comment>
<reference evidence="1 2" key="1">
    <citation type="submission" date="2019-02" db="EMBL/GenBank/DDBJ databases">
        <title>Sequencing the genomes of 1000 actinobacteria strains.</title>
        <authorList>
            <person name="Klenk H.-P."/>
        </authorList>
    </citation>
    <scope>NUCLEOTIDE SEQUENCE [LARGE SCALE GENOMIC DNA]</scope>
    <source>
        <strain evidence="1 2">DSM 17364</strain>
    </source>
</reference>
<dbReference type="SUPFAM" id="SSF109854">
    <property type="entry name" value="DinB/YfiT-like putative metalloenzymes"/>
    <property type="match status" value="1"/>
</dbReference>
<sequence length="176" mass="20237">MNEPSTPLPPDPPYDAGEREMLLNFIEFYRAIMLRKAEGLTRDELARTVEPSTMSLIGMIKHLAYVEHEWFTHRLEGRPMDAPWANVDWDSDNDWDWNSAAADTWEDVATLYLREVDHSRDIMGRHNDLEAPLAVTTKDGRPISLRWMLVHLVEEYARHAGHADLLREAIDGSVGD</sequence>
<protein>
    <submittedName>
        <fullName evidence="1">Uncharacterized protein DUF664</fullName>
    </submittedName>
</protein>
<dbReference type="AlphaFoldDB" id="A0A4V2G9P9"/>
<proteinExistence type="predicted"/>
<dbReference type="Pfam" id="PF04978">
    <property type="entry name" value="MST"/>
    <property type="match status" value="1"/>
</dbReference>
<dbReference type="InterPro" id="IPR034660">
    <property type="entry name" value="DinB/YfiT-like"/>
</dbReference>
<name>A0A4V2G9P9_9MICC</name>
<accession>A0A4V2G9P9</accession>
<dbReference type="OrthoDB" id="4548523at2"/>
<evidence type="ECO:0000313" key="2">
    <source>
        <dbReference type="Proteomes" id="UP000292685"/>
    </source>
</evidence>
<dbReference type="RefSeq" id="WP_102157490.1">
    <property type="nucleotide sequence ID" value="NZ_PGGT01000004.1"/>
</dbReference>
<gene>
    <name evidence="1" type="ORF">EV380_0779</name>
</gene>
<evidence type="ECO:0000313" key="1">
    <source>
        <dbReference type="EMBL" id="RZU61216.1"/>
    </source>
</evidence>
<keyword evidence="2" id="KW-1185">Reference proteome</keyword>
<dbReference type="Gene3D" id="1.20.120.450">
    <property type="entry name" value="dinb family like domain"/>
    <property type="match status" value="1"/>
</dbReference>